<feature type="region of interest" description="Disordered" evidence="5">
    <location>
        <begin position="622"/>
        <end position="684"/>
    </location>
</feature>
<dbReference type="PANTHER" id="PTHR47093:SF1">
    <property type="entry name" value="PROTEIN JSN1-RELATED"/>
    <property type="match status" value="1"/>
</dbReference>
<dbReference type="PROSITE" id="PS50302">
    <property type="entry name" value="PUM"/>
    <property type="match status" value="3"/>
</dbReference>
<dbReference type="SUPFAM" id="SSF48371">
    <property type="entry name" value="ARM repeat"/>
    <property type="match status" value="1"/>
</dbReference>
<evidence type="ECO:0000313" key="8">
    <source>
        <dbReference type="EMBL" id="CRK28113.1"/>
    </source>
</evidence>
<evidence type="ECO:0008006" key="10">
    <source>
        <dbReference type="Google" id="ProtNLM"/>
    </source>
</evidence>
<dbReference type="InterPro" id="IPR001313">
    <property type="entry name" value="Pumilio_RNA-bd_rpt"/>
</dbReference>
<dbReference type="InterPro" id="IPR012677">
    <property type="entry name" value="Nucleotide-bd_a/b_plait_sf"/>
</dbReference>
<feature type="repeat" description="Pumilio" evidence="4">
    <location>
        <begin position="800"/>
        <end position="836"/>
    </location>
</feature>
<feature type="compositionally biased region" description="Polar residues" evidence="5">
    <location>
        <begin position="162"/>
        <end position="175"/>
    </location>
</feature>
<sequence length="1219" mass="131398">MSTSRSDQLPIGYPPQSASQTRSTSPSSTSPADSALASGVRSSFGLPPGLNPPGKIASNSRSGTGSPSHEMPGSSRLYSKRAREIQAQEGIPGLPLNPWGGPPTSGNSTPLRENIPESPTDGFPDFAPPMPASELPQARRARAGTLPSRFSPGGPNLPPGLSRSNRVTPSHTPLKSPSPALDGNEQSSSSSALLSRLRAGSMPQRSPFAHVPGTSSPFGPSIFSSWNPAGVGRERGSTLASIASIGSNGPSSPAQSHFSKEGAGENDVHMRTLDYLGLAETPQPPRAQLATPYLPANYNDLSKASRFRSYSVNNKDKYADEEDDYDEMDGMYLESQYAAQLQDQLAATNAAIHSHNMAVQAFVNQASRPRARTAGVLDTPGLAETPQPPRAQLATPYLPANYNDLSKASRFRSYSVNNKDKYADEEDDYDEMDGMYLESQYAAQLQDQLAATNAAIHSHNMAVQAFVNQASRPRARTAGVLDTPGSRLMRTYLPSNGGGPPSLSSAELRHPDDKDYDELPQAVAAMNLGRSNSRNAGLLNAEDQGLEGPTSALWLGSIPTSTTTSTLTEMFKSYGPILSARVLTHKNCGFVNFERVESAITAKASMNGKEIFPGAGPIRINFAKPPSASNTPGHDGVFPSPSPDPFAKGQENGQGGAGSASNPADGSTVPARSANTPPNAPSLQESTADILQIVKQFQASEEDLYRISGNLQSAVQFDAFVEEIPPIREPAHSRVHDAPKLRDIRKRIDNQSLSKSEIENIAVDMLPEIAELSSDYLGNTVVQKLFEHCSDELRDAMLAEIAPHMAEIGVHKNGTWAAQKIIDVCKTPQQMMLIVEHLRPYTIGLFLDQYGNYVLQGCLKFGAPYNDFIVETMVGRLWDVAQGRYGARAMRACLESHHSTKDQQRMLAAVIALHSVQLATNANGALLLTWFLDTCTFPQRRTVLSPQLVPYLVHLCTHKVLTTPFFDETIRSQVVENVKNVLIRIKAQPGQGYKRLMDEVGLSTRNASGGASRDHSNEQRQRPSSRQANINGHQQAAPGNKQFYNQMNPASTPNYDAGGFNGQRNDAADANMTPFPSYGVQNPAMFNPANQMPPTPANLQQMQYQQSMLQRGTPPNFFPPMQAGFSPSPSMDHYRNQNMPNGSPIQPVAAQVPPGMGPAPGYGAPGYGMNMGMPGGYGYNGNMGGMQSLNGMQNMGYMQQEQVNGRRGRVGRSHPGHPR</sequence>
<feature type="repeat" description="Pumilio" evidence="4">
    <location>
        <begin position="764"/>
        <end position="799"/>
    </location>
</feature>
<evidence type="ECO:0000256" key="4">
    <source>
        <dbReference type="PROSITE-ProRule" id="PRU00317"/>
    </source>
</evidence>
<keyword evidence="3" id="KW-0694">RNA-binding</keyword>
<accession>A0A0G4M1F0</accession>
<evidence type="ECO:0000256" key="1">
    <source>
        <dbReference type="ARBA" id="ARBA00022737"/>
    </source>
</evidence>
<dbReference type="Proteomes" id="UP000044602">
    <property type="component" value="Unassembled WGS sequence"/>
</dbReference>
<dbReference type="EMBL" id="CVQH01020640">
    <property type="protein sequence ID" value="CRK28113.1"/>
    <property type="molecule type" value="Genomic_DNA"/>
</dbReference>
<dbReference type="InterPro" id="IPR000504">
    <property type="entry name" value="RRM_dom"/>
</dbReference>
<protein>
    <recommendedName>
        <fullName evidence="10">PUM-HD domain-containing protein</fullName>
    </recommendedName>
</protein>
<feature type="compositionally biased region" description="Polar residues" evidence="5">
    <location>
        <begin position="673"/>
        <end position="684"/>
    </location>
</feature>
<proteinExistence type="predicted"/>
<feature type="compositionally biased region" description="Polar residues" evidence="5">
    <location>
        <begin position="1022"/>
        <end position="1034"/>
    </location>
</feature>
<dbReference type="Gene3D" id="3.30.70.330">
    <property type="match status" value="1"/>
</dbReference>
<feature type="compositionally biased region" description="Low complexity" evidence="5">
    <location>
        <begin position="187"/>
        <end position="199"/>
    </location>
</feature>
<dbReference type="InterPro" id="IPR033133">
    <property type="entry name" value="PUM-HD"/>
</dbReference>
<dbReference type="Pfam" id="PF00806">
    <property type="entry name" value="PUF"/>
    <property type="match status" value="3"/>
</dbReference>
<evidence type="ECO:0000256" key="2">
    <source>
        <dbReference type="ARBA" id="ARBA00024893"/>
    </source>
</evidence>
<gene>
    <name evidence="8" type="ORF">BN1708_004550</name>
</gene>
<dbReference type="GO" id="GO:0000288">
    <property type="term" value="P:nuclear-transcribed mRNA catabolic process, deadenylation-dependent decay"/>
    <property type="evidence" value="ECO:0007669"/>
    <property type="project" value="TreeGrafter"/>
</dbReference>
<dbReference type="AlphaFoldDB" id="A0A0G4M1F0"/>
<feature type="domain" description="PUM-HD" evidence="7">
    <location>
        <begin position="700"/>
        <end position="1051"/>
    </location>
</feature>
<dbReference type="InterPro" id="IPR035979">
    <property type="entry name" value="RBD_domain_sf"/>
</dbReference>
<feature type="compositionally biased region" description="Polar residues" evidence="5">
    <location>
        <begin position="57"/>
        <end position="67"/>
    </location>
</feature>
<feature type="compositionally biased region" description="Basic and acidic residues" evidence="5">
    <location>
        <begin position="1012"/>
        <end position="1021"/>
    </location>
</feature>
<dbReference type="SMART" id="SM00360">
    <property type="entry name" value="RRM"/>
    <property type="match status" value="1"/>
</dbReference>
<dbReference type="InterPro" id="IPR016024">
    <property type="entry name" value="ARM-type_fold"/>
</dbReference>
<feature type="region of interest" description="Disordered" evidence="5">
    <location>
        <begin position="1"/>
        <end position="214"/>
    </location>
</feature>
<feature type="compositionally biased region" description="Polar residues" evidence="5">
    <location>
        <begin position="242"/>
        <end position="257"/>
    </location>
</feature>
<keyword evidence="1" id="KW-0677">Repeat</keyword>
<dbReference type="SMART" id="SM00025">
    <property type="entry name" value="Pumilio"/>
    <property type="match status" value="5"/>
</dbReference>
<feature type="region of interest" description="Disordered" evidence="5">
    <location>
        <begin position="242"/>
        <end position="264"/>
    </location>
</feature>
<dbReference type="Gene3D" id="1.25.10.10">
    <property type="entry name" value="Leucine-rich Repeat Variant"/>
    <property type="match status" value="1"/>
</dbReference>
<reference evidence="8 9" key="1">
    <citation type="submission" date="2015-05" db="EMBL/GenBank/DDBJ databases">
        <authorList>
            <person name="Wang D.B."/>
            <person name="Wang M."/>
        </authorList>
    </citation>
    <scope>NUCLEOTIDE SEQUENCE [LARGE SCALE GENOMIC DNA]</scope>
    <source>
        <strain evidence="8">VL1</strain>
    </source>
</reference>
<dbReference type="SUPFAM" id="SSF54928">
    <property type="entry name" value="RNA-binding domain, RBD"/>
    <property type="match status" value="1"/>
</dbReference>
<feature type="compositionally biased region" description="Polar residues" evidence="5">
    <location>
        <begin position="1042"/>
        <end position="1054"/>
    </location>
</feature>
<dbReference type="InterPro" id="IPR052645">
    <property type="entry name" value="Pumilio_domain_protein"/>
</dbReference>
<evidence type="ECO:0000256" key="3">
    <source>
        <dbReference type="PROSITE-ProRule" id="PRU00176"/>
    </source>
</evidence>
<dbReference type="GO" id="GO:0003723">
    <property type="term" value="F:RNA binding"/>
    <property type="evidence" value="ECO:0007669"/>
    <property type="project" value="UniProtKB-UniRule"/>
</dbReference>
<dbReference type="InterPro" id="IPR011989">
    <property type="entry name" value="ARM-like"/>
</dbReference>
<feature type="repeat" description="Pumilio" evidence="4">
    <location>
        <begin position="837"/>
        <end position="875"/>
    </location>
</feature>
<feature type="domain" description="RRM" evidence="6">
    <location>
        <begin position="551"/>
        <end position="625"/>
    </location>
</feature>
<dbReference type="PROSITE" id="PS50303">
    <property type="entry name" value="PUM_HD"/>
    <property type="match status" value="1"/>
</dbReference>
<evidence type="ECO:0000313" key="9">
    <source>
        <dbReference type="Proteomes" id="UP000044602"/>
    </source>
</evidence>
<comment type="function">
    <text evidence="2">RNA-binding nucleolar protein required for pre-rRNA processing. Involved in production of 18S rRNA and assembly of small ribosomal subunit.</text>
</comment>
<evidence type="ECO:0000256" key="5">
    <source>
        <dbReference type="SAM" id="MobiDB-lite"/>
    </source>
</evidence>
<dbReference type="PROSITE" id="PS50102">
    <property type="entry name" value="RRM"/>
    <property type="match status" value="1"/>
</dbReference>
<dbReference type="PANTHER" id="PTHR47093">
    <property type="entry name" value="PROTEIN JSN1-RELATED"/>
    <property type="match status" value="1"/>
</dbReference>
<feature type="region of interest" description="Disordered" evidence="5">
    <location>
        <begin position="1004"/>
        <end position="1097"/>
    </location>
</feature>
<dbReference type="Pfam" id="PF00076">
    <property type="entry name" value="RRM_1"/>
    <property type="match status" value="1"/>
</dbReference>
<feature type="compositionally biased region" description="Low complexity" evidence="5">
    <location>
        <begin position="90"/>
        <end position="99"/>
    </location>
</feature>
<organism evidence="8 9">
    <name type="scientific">Verticillium longisporum</name>
    <name type="common">Verticillium dahliae var. longisporum</name>
    <dbReference type="NCBI Taxonomy" id="100787"/>
    <lineage>
        <taxon>Eukaryota</taxon>
        <taxon>Fungi</taxon>
        <taxon>Dikarya</taxon>
        <taxon>Ascomycota</taxon>
        <taxon>Pezizomycotina</taxon>
        <taxon>Sordariomycetes</taxon>
        <taxon>Hypocreomycetidae</taxon>
        <taxon>Glomerellales</taxon>
        <taxon>Plectosphaerellaceae</taxon>
        <taxon>Verticillium</taxon>
    </lineage>
</organism>
<feature type="compositionally biased region" description="Low complexity" evidence="5">
    <location>
        <begin position="14"/>
        <end position="38"/>
    </location>
</feature>
<evidence type="ECO:0000259" key="6">
    <source>
        <dbReference type="PROSITE" id="PS50102"/>
    </source>
</evidence>
<keyword evidence="9" id="KW-1185">Reference proteome</keyword>
<dbReference type="STRING" id="100787.A0A0G4M1F0"/>
<evidence type="ECO:0000259" key="7">
    <source>
        <dbReference type="PROSITE" id="PS50303"/>
    </source>
</evidence>
<name>A0A0G4M1F0_VERLO</name>